<evidence type="ECO:0000313" key="1">
    <source>
        <dbReference type="EMBL" id="KAG2249827.1"/>
    </source>
</evidence>
<comment type="caution">
    <text evidence="1">The sequence shown here is derived from an EMBL/GenBank/DDBJ whole genome shotgun (WGS) entry which is preliminary data.</text>
</comment>
<name>A0A8X7TPT2_BRACI</name>
<dbReference type="AlphaFoldDB" id="A0A8X7TPT2"/>
<accession>A0A8X7TPT2</accession>
<proteinExistence type="predicted"/>
<dbReference type="EMBL" id="JAAMPC010000017">
    <property type="protein sequence ID" value="KAG2249827.1"/>
    <property type="molecule type" value="Genomic_DNA"/>
</dbReference>
<evidence type="ECO:0000313" key="2">
    <source>
        <dbReference type="Proteomes" id="UP000886595"/>
    </source>
</evidence>
<organism evidence="1 2">
    <name type="scientific">Brassica carinata</name>
    <name type="common">Ethiopian mustard</name>
    <name type="synonym">Abyssinian cabbage</name>
    <dbReference type="NCBI Taxonomy" id="52824"/>
    <lineage>
        <taxon>Eukaryota</taxon>
        <taxon>Viridiplantae</taxon>
        <taxon>Streptophyta</taxon>
        <taxon>Embryophyta</taxon>
        <taxon>Tracheophyta</taxon>
        <taxon>Spermatophyta</taxon>
        <taxon>Magnoliopsida</taxon>
        <taxon>eudicotyledons</taxon>
        <taxon>Gunneridae</taxon>
        <taxon>Pentapetalae</taxon>
        <taxon>rosids</taxon>
        <taxon>malvids</taxon>
        <taxon>Brassicales</taxon>
        <taxon>Brassicaceae</taxon>
        <taxon>Brassiceae</taxon>
        <taxon>Brassica</taxon>
    </lineage>
</organism>
<gene>
    <name evidence="1" type="ORF">Bca52824_089455</name>
</gene>
<dbReference type="Proteomes" id="UP000886595">
    <property type="component" value="Unassembled WGS sequence"/>
</dbReference>
<protein>
    <submittedName>
        <fullName evidence="1">Uncharacterized protein</fullName>
    </submittedName>
</protein>
<keyword evidence="2" id="KW-1185">Reference proteome</keyword>
<reference evidence="1 2" key="1">
    <citation type="submission" date="2020-02" db="EMBL/GenBank/DDBJ databases">
        <authorList>
            <person name="Ma Q."/>
            <person name="Huang Y."/>
            <person name="Song X."/>
            <person name="Pei D."/>
        </authorList>
    </citation>
    <scope>NUCLEOTIDE SEQUENCE [LARGE SCALE GENOMIC DNA]</scope>
    <source>
        <strain evidence="1">Sxm20200214</strain>
        <tissue evidence="1">Leaf</tissue>
    </source>
</reference>
<sequence>MDPPKEGSGETGITPSGVQLLKVKQEVDIEDPPKLPGKLTRALYRKLQQTPCTWGTYTASRVGAARFPSLYGVTFDNPVAVTELEVSEGNSVVSISTEASTSETEKTQAMPLQPSFRSRGRQTRTASASQGGAFLDSVKERMLRLREVNQLMLIRKVESLRLS</sequence>
<dbReference type="OrthoDB" id="1103597at2759"/>